<evidence type="ECO:0000259" key="2">
    <source>
        <dbReference type="Pfam" id="PF07995"/>
    </source>
</evidence>
<dbReference type="RefSeq" id="WP_110997814.1">
    <property type="nucleotide sequence ID" value="NZ_QKTW01000007.1"/>
</dbReference>
<name>A0A2W2AKH0_9BACT</name>
<dbReference type="PANTHER" id="PTHR19328">
    <property type="entry name" value="HEDGEHOG-INTERACTING PROTEIN"/>
    <property type="match status" value="1"/>
</dbReference>
<dbReference type="SUPFAM" id="SSF50952">
    <property type="entry name" value="Soluble quinoprotein glucose dehydrogenase"/>
    <property type="match status" value="1"/>
</dbReference>
<dbReference type="AlphaFoldDB" id="A0A2W2AKH0"/>
<reference evidence="4 5" key="1">
    <citation type="submission" date="2018-06" db="EMBL/GenBank/DDBJ databases">
        <title>Mucibacter soli gen. nov., sp. nov., a new member of the family Chitinophagaceae producing mucin.</title>
        <authorList>
            <person name="Kim M.-K."/>
            <person name="Park S."/>
            <person name="Kim T.-S."/>
            <person name="Joung Y."/>
            <person name="Han J.-H."/>
            <person name="Kim S.B."/>
        </authorList>
    </citation>
    <scope>NUCLEOTIDE SEQUENCE [LARGE SCALE GENOMIC DNA]</scope>
    <source>
        <strain evidence="4 5">R1-15</strain>
    </source>
</reference>
<dbReference type="Gene3D" id="2.120.10.30">
    <property type="entry name" value="TolB, C-terminal domain"/>
    <property type="match status" value="1"/>
</dbReference>
<evidence type="ECO:0000259" key="3">
    <source>
        <dbReference type="Pfam" id="PF18962"/>
    </source>
</evidence>
<dbReference type="Pfam" id="PF18962">
    <property type="entry name" value="Por_Secre_tail"/>
    <property type="match status" value="1"/>
</dbReference>
<feature type="domain" description="Secretion system C-terminal sorting" evidence="3">
    <location>
        <begin position="382"/>
        <end position="450"/>
    </location>
</feature>
<gene>
    <name evidence="4" type="ORF">DN068_05110</name>
</gene>
<dbReference type="NCBIfam" id="TIGR04183">
    <property type="entry name" value="Por_Secre_tail"/>
    <property type="match status" value="1"/>
</dbReference>
<sequence>MKTIFYTLGLLLVLVSEKTQAQLNFSTRVVKDSLFIPWEIIYGPDNHIWFTQKNGYVCRLEPTTGQTDTLYHETDTYILGSGEGGMLGMALDPNFNTTPYVYVDYEYLQPGTTNYRERVVKFTYGANTLSNPQILIDNIIGATYHNGGRILIVGDKLFISTGDATIGPNAQDLQSLNGKILRINLDGTIPADNPIAGSPIWDWGHRNAEGLVYANGKLYSSEHGPDTDDEINILVSGRNYGWPTVAGFCDLPAEQTFCIDSNVVEPLYAWTPTIAPCGIDYYDHPMFPALQGSLLMASLKDMHLYQLVLNAAKDSIVSAQILSSISFGRLRDICISPAGSIFISTSNSDASGTGAKVDRIIEIYDGSSTVVNLTNEAGIVTLYPNPVKDDINLLFGPGTLNKEWRYHITNTQGQILKEGKLLPQSANQQIFTSNLPSGVYFFTLWDNRKAFSVQRFAKF</sequence>
<dbReference type="Proteomes" id="UP000248745">
    <property type="component" value="Unassembled WGS sequence"/>
</dbReference>
<organism evidence="4 5">
    <name type="scientific">Taibaiella soli</name>
    <dbReference type="NCBI Taxonomy" id="1649169"/>
    <lineage>
        <taxon>Bacteria</taxon>
        <taxon>Pseudomonadati</taxon>
        <taxon>Bacteroidota</taxon>
        <taxon>Chitinophagia</taxon>
        <taxon>Chitinophagales</taxon>
        <taxon>Chitinophagaceae</taxon>
        <taxon>Taibaiella</taxon>
    </lineage>
</organism>
<dbReference type="Pfam" id="PF07995">
    <property type="entry name" value="GSDH"/>
    <property type="match status" value="1"/>
</dbReference>
<dbReference type="InterPro" id="IPR026444">
    <property type="entry name" value="Secre_tail"/>
</dbReference>
<evidence type="ECO:0000313" key="5">
    <source>
        <dbReference type="Proteomes" id="UP000248745"/>
    </source>
</evidence>
<comment type="caution">
    <text evidence="4">The sequence shown here is derived from an EMBL/GenBank/DDBJ whole genome shotgun (WGS) entry which is preliminary data.</text>
</comment>
<dbReference type="OrthoDB" id="9770043at2"/>
<evidence type="ECO:0000313" key="4">
    <source>
        <dbReference type="EMBL" id="PZF74072.1"/>
    </source>
</evidence>
<feature type="domain" description="Glucose/Sorbosone dehydrogenase" evidence="2">
    <location>
        <begin position="36"/>
        <end position="350"/>
    </location>
</feature>
<dbReference type="InterPro" id="IPR011041">
    <property type="entry name" value="Quinoprot_gluc/sorb_DH_b-prop"/>
</dbReference>
<dbReference type="InterPro" id="IPR012938">
    <property type="entry name" value="Glc/Sorbosone_DH"/>
</dbReference>
<proteinExistence type="predicted"/>
<evidence type="ECO:0000256" key="1">
    <source>
        <dbReference type="SAM" id="SignalP"/>
    </source>
</evidence>
<accession>A0A2W2AKH0</accession>
<feature type="signal peptide" evidence="1">
    <location>
        <begin position="1"/>
        <end position="21"/>
    </location>
</feature>
<dbReference type="EMBL" id="QKTW01000007">
    <property type="protein sequence ID" value="PZF74072.1"/>
    <property type="molecule type" value="Genomic_DNA"/>
</dbReference>
<keyword evidence="5" id="KW-1185">Reference proteome</keyword>
<dbReference type="PANTHER" id="PTHR19328:SF13">
    <property type="entry name" value="HIPL1 PROTEIN"/>
    <property type="match status" value="1"/>
</dbReference>
<feature type="chain" id="PRO_5016032231" evidence="1">
    <location>
        <begin position="22"/>
        <end position="459"/>
    </location>
</feature>
<keyword evidence="1" id="KW-0732">Signal</keyword>
<dbReference type="InterPro" id="IPR011042">
    <property type="entry name" value="6-blade_b-propeller_TolB-like"/>
</dbReference>
<protein>
    <submittedName>
        <fullName evidence="4">PQQ-dependent sugar dehydrogenase</fullName>
    </submittedName>
</protein>